<dbReference type="RefSeq" id="WP_090537571.1">
    <property type="nucleotide sequence ID" value="NZ_FNRQ01000011.1"/>
</dbReference>
<dbReference type="Pfam" id="PF13671">
    <property type="entry name" value="AAA_33"/>
    <property type="match status" value="1"/>
</dbReference>
<dbReference type="EMBL" id="FNRQ01000011">
    <property type="protein sequence ID" value="SEB23201.1"/>
    <property type="molecule type" value="Genomic_DNA"/>
</dbReference>
<dbReference type="STRING" id="83784.SAMN05192564_11174"/>
<keyword evidence="2" id="KW-1185">Reference proteome</keyword>
<dbReference type="Proteomes" id="UP000198638">
    <property type="component" value="Unassembled WGS sequence"/>
</dbReference>
<protein>
    <submittedName>
        <fullName evidence="1">Dephospho-CoA kinase</fullName>
    </submittedName>
</protein>
<name>A0A1H4HNE9_9BURK</name>
<dbReference type="Gene3D" id="3.40.50.300">
    <property type="entry name" value="P-loop containing nucleotide triphosphate hydrolases"/>
    <property type="match status" value="1"/>
</dbReference>
<keyword evidence="1" id="KW-0808">Transferase</keyword>
<accession>A0A1H4HNE9</accession>
<evidence type="ECO:0000313" key="1">
    <source>
        <dbReference type="EMBL" id="SEB23201.1"/>
    </source>
</evidence>
<dbReference type="AlphaFoldDB" id="A0A1H4HNE9"/>
<dbReference type="OrthoDB" id="198115at2"/>
<evidence type="ECO:0000313" key="2">
    <source>
        <dbReference type="Proteomes" id="UP000198638"/>
    </source>
</evidence>
<sequence>MTHLVFFCGHAGTGKTTLAKRLIRPLAHATGTAFCLLDKDTLYGAYSAAAIGALTGDPNDRDSPLFLQHLRDPEYRGLIDTARENLEQGISALVIGPLSREIRARLLFDRAWLGVADDVEIRVVWIYTSEETAHQRIVARNNPNDAYKLAHWDEYRQRRFVPNAGLCQELLMFDNTAPQPADYDALLARIAGGPSQDDAPAVILPPVPA</sequence>
<dbReference type="GO" id="GO:0016301">
    <property type="term" value="F:kinase activity"/>
    <property type="evidence" value="ECO:0007669"/>
    <property type="project" value="UniProtKB-KW"/>
</dbReference>
<reference evidence="2" key="1">
    <citation type="submission" date="2016-10" db="EMBL/GenBank/DDBJ databases">
        <authorList>
            <person name="Varghese N."/>
            <person name="Submissions S."/>
        </authorList>
    </citation>
    <scope>NUCLEOTIDE SEQUENCE [LARGE SCALE GENOMIC DNA]</scope>
    <source>
        <strain evidence="2">LMG 24000</strain>
    </source>
</reference>
<proteinExistence type="predicted"/>
<gene>
    <name evidence="1" type="ORF">SAMN05192564_11174</name>
</gene>
<keyword evidence="1" id="KW-0418">Kinase</keyword>
<organism evidence="1 2">
    <name type="scientific">Paraburkholderia sartisoli</name>
    <dbReference type="NCBI Taxonomy" id="83784"/>
    <lineage>
        <taxon>Bacteria</taxon>
        <taxon>Pseudomonadati</taxon>
        <taxon>Pseudomonadota</taxon>
        <taxon>Betaproteobacteria</taxon>
        <taxon>Burkholderiales</taxon>
        <taxon>Burkholderiaceae</taxon>
        <taxon>Paraburkholderia</taxon>
    </lineage>
</organism>
<dbReference type="InterPro" id="IPR027417">
    <property type="entry name" value="P-loop_NTPase"/>
</dbReference>
<dbReference type="SUPFAM" id="SSF52540">
    <property type="entry name" value="P-loop containing nucleoside triphosphate hydrolases"/>
    <property type="match status" value="1"/>
</dbReference>